<evidence type="ECO:0008006" key="10">
    <source>
        <dbReference type="Google" id="ProtNLM"/>
    </source>
</evidence>
<keyword evidence="3 7" id="KW-0812">Transmembrane</keyword>
<feature type="region of interest" description="Disordered" evidence="6">
    <location>
        <begin position="426"/>
        <end position="448"/>
    </location>
</feature>
<evidence type="ECO:0000256" key="6">
    <source>
        <dbReference type="SAM" id="MobiDB-lite"/>
    </source>
</evidence>
<gene>
    <name evidence="8" type="ORF">AN277_0206635</name>
</gene>
<feature type="transmembrane region" description="Helical" evidence="7">
    <location>
        <begin position="256"/>
        <end position="289"/>
    </location>
</feature>
<dbReference type="Proteomes" id="UP000053171">
    <property type="component" value="Unassembled WGS sequence"/>
</dbReference>
<feature type="transmembrane region" description="Helical" evidence="7">
    <location>
        <begin position="295"/>
        <end position="314"/>
    </location>
</feature>
<dbReference type="Pfam" id="PF01594">
    <property type="entry name" value="AI-2E_transport"/>
    <property type="match status" value="1"/>
</dbReference>
<keyword evidence="9" id="KW-1185">Reference proteome</keyword>
<dbReference type="InterPro" id="IPR002549">
    <property type="entry name" value="AI-2E-like"/>
</dbReference>
<feature type="transmembrane region" description="Helical" evidence="7">
    <location>
        <begin position="91"/>
        <end position="108"/>
    </location>
</feature>
<keyword evidence="5 7" id="KW-0472">Membrane</keyword>
<feature type="transmembrane region" description="Helical" evidence="7">
    <location>
        <begin position="120"/>
        <end position="143"/>
    </location>
</feature>
<keyword evidence="4 7" id="KW-1133">Transmembrane helix</keyword>
<evidence type="ECO:0000256" key="5">
    <source>
        <dbReference type="ARBA" id="ARBA00023136"/>
    </source>
</evidence>
<evidence type="ECO:0000256" key="2">
    <source>
        <dbReference type="ARBA" id="ARBA00009773"/>
    </source>
</evidence>
<name>A0A199NTC3_9MICC</name>
<protein>
    <recommendedName>
        <fullName evidence="10">AI-2E family transporter</fullName>
    </recommendedName>
</protein>
<evidence type="ECO:0000256" key="4">
    <source>
        <dbReference type="ARBA" id="ARBA00022989"/>
    </source>
</evidence>
<dbReference type="GO" id="GO:0016020">
    <property type="term" value="C:membrane"/>
    <property type="evidence" value="ECO:0007669"/>
    <property type="project" value="UniProtKB-SubCell"/>
</dbReference>
<dbReference type="PANTHER" id="PTHR21716:SF64">
    <property type="entry name" value="AI-2 TRANSPORT PROTEIN TQSA"/>
    <property type="match status" value="1"/>
</dbReference>
<dbReference type="GO" id="GO:0055085">
    <property type="term" value="P:transmembrane transport"/>
    <property type="evidence" value="ECO:0007669"/>
    <property type="project" value="TreeGrafter"/>
</dbReference>
<dbReference type="PANTHER" id="PTHR21716">
    <property type="entry name" value="TRANSMEMBRANE PROTEIN"/>
    <property type="match status" value="1"/>
</dbReference>
<feature type="transmembrane region" description="Helical" evidence="7">
    <location>
        <begin position="193"/>
        <end position="223"/>
    </location>
</feature>
<dbReference type="RefSeq" id="WP_064725451.1">
    <property type="nucleotide sequence ID" value="NZ_JBEYYV010000058.1"/>
</dbReference>
<reference evidence="8" key="1">
    <citation type="submission" date="2016-06" db="EMBL/GenBank/DDBJ databases">
        <title>Identification of putative biosynthetic pathways for the production of bioactive secondary metabolites by the marine actinomycete Kocuria kristinae RUTW2-3.</title>
        <authorList>
            <person name="Waterworth S.C."/>
            <person name="Walmsley T.A."/>
            <person name="Matongo T."/>
            <person name="Davies-Coleman M.T."/>
            <person name="Dorrington R.A."/>
        </authorList>
    </citation>
    <scope>NUCLEOTIDE SEQUENCE [LARGE SCALE GENOMIC DNA]</scope>
    <source>
        <strain evidence="8">RUTW2-3</strain>
    </source>
</reference>
<comment type="subcellular location">
    <subcellularLocation>
        <location evidence="1">Membrane</location>
        <topology evidence="1">Multi-pass membrane protein</topology>
    </subcellularLocation>
</comment>
<comment type="caution">
    <text evidence="8">The sequence shown here is derived from an EMBL/GenBank/DDBJ whole genome shotgun (WGS) entry which is preliminary data.</text>
</comment>
<feature type="transmembrane region" description="Helical" evidence="7">
    <location>
        <begin position="359"/>
        <end position="381"/>
    </location>
</feature>
<proteinExistence type="inferred from homology"/>
<organism evidence="8 9">
    <name type="scientific">Rothia kristinae</name>
    <dbReference type="NCBI Taxonomy" id="37923"/>
    <lineage>
        <taxon>Bacteria</taxon>
        <taxon>Bacillati</taxon>
        <taxon>Actinomycetota</taxon>
        <taxon>Actinomycetes</taxon>
        <taxon>Micrococcales</taxon>
        <taxon>Micrococcaceae</taxon>
        <taxon>Rothia</taxon>
    </lineage>
</organism>
<evidence type="ECO:0000256" key="3">
    <source>
        <dbReference type="ARBA" id="ARBA00022692"/>
    </source>
</evidence>
<dbReference type="EMBL" id="LJBJ02000011">
    <property type="protein sequence ID" value="OAX51848.1"/>
    <property type="molecule type" value="Genomic_DNA"/>
</dbReference>
<evidence type="ECO:0000313" key="8">
    <source>
        <dbReference type="EMBL" id="OAX51848.1"/>
    </source>
</evidence>
<comment type="similarity">
    <text evidence="2">Belongs to the autoinducer-2 exporter (AI-2E) (TC 2.A.86) family.</text>
</comment>
<feature type="region of interest" description="Disordered" evidence="6">
    <location>
        <begin position="1"/>
        <end position="60"/>
    </location>
</feature>
<evidence type="ECO:0000313" key="9">
    <source>
        <dbReference type="Proteomes" id="UP000053171"/>
    </source>
</evidence>
<sequence length="448" mass="48032">MSEPRPDEGSQSSTASAQDPVAAAQDPERTGSARPITPHRSDLAPWQDGPHAVEADPAATPGPGAPLGAVSVVTLAGLVVLMVGLHYVADVFGPAFLAFSLVIAVRPLRLWLTDRKVPGWIAGAGVAVLLYAILLAIVGSMAYSVMALVEKAPDYAGKFQTLYVQLRDLLTQWGINETDLGNSVLEYAQPSRVITALTTVLTGLSSVGSQLFVLVMVVAFLMIDSTIIQGRRGQLLAAQQGLGQAFEDFSRRTSKYWIVNTVFGAIVAALDWLVLLWLGVPLAFTWGVFAFVTNYIPNIGFVIGVIPPALLGLLDGGPATALWVIVWFSVINFVAQAVIQPKITGDAVGLNTTVTFLSLMFWSAVIGPLGAILAVPLTLFFKAVLIDSDPRSRWVGIAFDSRGRPIDLRGTARMINDDGRISLRRAYGREAPHPTETPSTRQHTEEQP</sequence>
<dbReference type="AlphaFoldDB" id="A0A199NTC3"/>
<accession>A0A199NTC3</accession>
<feature type="transmembrane region" description="Helical" evidence="7">
    <location>
        <begin position="321"/>
        <end position="339"/>
    </location>
</feature>
<evidence type="ECO:0000256" key="7">
    <source>
        <dbReference type="SAM" id="Phobius"/>
    </source>
</evidence>
<evidence type="ECO:0000256" key="1">
    <source>
        <dbReference type="ARBA" id="ARBA00004141"/>
    </source>
</evidence>